<dbReference type="AlphaFoldDB" id="A0A3G8M9C0"/>
<comment type="similarity">
    <text evidence="1">Belongs to the ParD antitoxin family.</text>
</comment>
<organism evidence="3 4">
    <name type="scientific">Methylocystis rosea</name>
    <dbReference type="NCBI Taxonomy" id="173366"/>
    <lineage>
        <taxon>Bacteria</taxon>
        <taxon>Pseudomonadati</taxon>
        <taxon>Pseudomonadota</taxon>
        <taxon>Alphaproteobacteria</taxon>
        <taxon>Hyphomicrobiales</taxon>
        <taxon>Methylocystaceae</taxon>
        <taxon>Methylocystis</taxon>
    </lineage>
</organism>
<gene>
    <name evidence="3" type="ORF">EHO51_05635</name>
</gene>
<dbReference type="PANTHER" id="PTHR36582:SF2">
    <property type="entry name" value="ANTITOXIN PARD"/>
    <property type="match status" value="1"/>
</dbReference>
<accession>A0A3G8M9C0</accession>
<dbReference type="Pfam" id="PF03693">
    <property type="entry name" value="ParD_antitoxin"/>
    <property type="match status" value="1"/>
</dbReference>
<proteinExistence type="inferred from homology"/>
<evidence type="ECO:0000256" key="2">
    <source>
        <dbReference type="ARBA" id="ARBA00022649"/>
    </source>
</evidence>
<dbReference type="InterPro" id="IPR022789">
    <property type="entry name" value="ParD"/>
</dbReference>
<evidence type="ECO:0000313" key="4">
    <source>
        <dbReference type="Proteomes" id="UP000273982"/>
    </source>
</evidence>
<dbReference type="Gene3D" id="6.10.10.120">
    <property type="entry name" value="Antitoxin ParD1-like"/>
    <property type="match status" value="1"/>
</dbReference>
<dbReference type="GO" id="GO:0006355">
    <property type="term" value="P:regulation of DNA-templated transcription"/>
    <property type="evidence" value="ECO:0007669"/>
    <property type="project" value="InterPro"/>
</dbReference>
<dbReference type="InterPro" id="IPR038296">
    <property type="entry name" value="ParD_sf"/>
</dbReference>
<dbReference type="Proteomes" id="UP000273982">
    <property type="component" value="Chromosome"/>
</dbReference>
<sequence length="90" mass="9981">MATVTISLPESLKKFVEDQLADKGYGNVSEYFRSLLREAQAKERDARLETLLLEGLASGEGVPLSKEFWARLRNDAVASAKARAIQKKKA</sequence>
<dbReference type="InterPro" id="IPR010985">
    <property type="entry name" value="Ribbon_hlx_hlx"/>
</dbReference>
<protein>
    <submittedName>
        <fullName evidence="3">Type II toxin-antitoxin system ParD family antitoxin</fullName>
    </submittedName>
</protein>
<evidence type="ECO:0000313" key="3">
    <source>
        <dbReference type="EMBL" id="AZG78526.1"/>
    </source>
</evidence>
<keyword evidence="2" id="KW-1277">Toxin-antitoxin system</keyword>
<dbReference type="KEGG" id="mros:EHO51_05635"/>
<evidence type="ECO:0000256" key="1">
    <source>
        <dbReference type="ARBA" id="ARBA00008580"/>
    </source>
</evidence>
<dbReference type="SUPFAM" id="SSF47598">
    <property type="entry name" value="Ribbon-helix-helix"/>
    <property type="match status" value="1"/>
</dbReference>
<dbReference type="PANTHER" id="PTHR36582">
    <property type="entry name" value="ANTITOXIN PARD"/>
    <property type="match status" value="1"/>
</dbReference>
<reference evidence="3 4" key="1">
    <citation type="submission" date="2018-11" db="EMBL/GenBank/DDBJ databases">
        <title>Genome squencing of methanotrophic bacteria isolated from alkaline groundwater in Korea.</title>
        <authorList>
            <person name="Nguyen L.N."/>
        </authorList>
    </citation>
    <scope>NUCLEOTIDE SEQUENCE [LARGE SCALE GENOMIC DNA]</scope>
    <source>
        <strain evidence="3 4">GW6</strain>
    </source>
</reference>
<name>A0A3G8M9C0_9HYPH</name>
<dbReference type="EMBL" id="CP034086">
    <property type="protein sequence ID" value="AZG78526.1"/>
    <property type="molecule type" value="Genomic_DNA"/>
</dbReference>
<dbReference type="CDD" id="cd22231">
    <property type="entry name" value="RHH_NikR_HicB-like"/>
    <property type="match status" value="1"/>
</dbReference>